<keyword evidence="2" id="KW-1185">Reference proteome</keyword>
<sequence length="122" mass="13907">MKEVVYARHHLASVHSDYCRSFRITGYARVTFTSDELLAISDHTSAIFLRNSSSLLLNPHHIPFPLSLPPSIATTSTHRFHLQQPQRHKKSMKLLHILSEMRISVRGKTRAMILHLARICGA</sequence>
<protein>
    <submittedName>
        <fullName evidence="1">Uncharacterized protein</fullName>
    </submittedName>
</protein>
<evidence type="ECO:0000313" key="2">
    <source>
        <dbReference type="Proteomes" id="UP001604336"/>
    </source>
</evidence>
<organism evidence="1 2">
    <name type="scientific">Abeliophyllum distichum</name>
    <dbReference type="NCBI Taxonomy" id="126358"/>
    <lineage>
        <taxon>Eukaryota</taxon>
        <taxon>Viridiplantae</taxon>
        <taxon>Streptophyta</taxon>
        <taxon>Embryophyta</taxon>
        <taxon>Tracheophyta</taxon>
        <taxon>Spermatophyta</taxon>
        <taxon>Magnoliopsida</taxon>
        <taxon>eudicotyledons</taxon>
        <taxon>Gunneridae</taxon>
        <taxon>Pentapetalae</taxon>
        <taxon>asterids</taxon>
        <taxon>lamiids</taxon>
        <taxon>Lamiales</taxon>
        <taxon>Oleaceae</taxon>
        <taxon>Forsythieae</taxon>
        <taxon>Abeliophyllum</taxon>
    </lineage>
</organism>
<evidence type="ECO:0000313" key="1">
    <source>
        <dbReference type="EMBL" id="KAL2486771.1"/>
    </source>
</evidence>
<accession>A0ABD1REB8</accession>
<name>A0ABD1REB8_9LAMI</name>
<proteinExistence type="predicted"/>
<comment type="caution">
    <text evidence="1">The sequence shown here is derived from an EMBL/GenBank/DDBJ whole genome shotgun (WGS) entry which is preliminary data.</text>
</comment>
<reference evidence="2" key="1">
    <citation type="submission" date="2024-07" db="EMBL/GenBank/DDBJ databases">
        <title>Two chromosome-level genome assemblies of Korean endemic species Abeliophyllum distichum and Forsythia ovata (Oleaceae).</title>
        <authorList>
            <person name="Jang H."/>
        </authorList>
    </citation>
    <scope>NUCLEOTIDE SEQUENCE [LARGE SCALE GENOMIC DNA]</scope>
</reference>
<dbReference type="AlphaFoldDB" id="A0ABD1REB8"/>
<dbReference type="Proteomes" id="UP001604336">
    <property type="component" value="Unassembled WGS sequence"/>
</dbReference>
<dbReference type="EMBL" id="JBFOLK010000009">
    <property type="protein sequence ID" value="KAL2486771.1"/>
    <property type="molecule type" value="Genomic_DNA"/>
</dbReference>
<gene>
    <name evidence="1" type="ORF">Adt_31527</name>
</gene>